<dbReference type="GO" id="GO:0008270">
    <property type="term" value="F:zinc ion binding"/>
    <property type="evidence" value="ECO:0007669"/>
    <property type="project" value="UniProtKB-KW"/>
</dbReference>
<sequence>MKSARPPTSTTTTPTVAVTPKPAIASSSSTTQSRRSQPVRQARMNPPRSQRGMANSTPAGRDGDSDPSDQSINIFPAVNYLADSLSTLPKELIRHFTLLKEVDAKIYAPEETLFKLTDACYTAPMPQCKSLPPSIPERTQGIVAGGEALHNLEPTPIPNTLGGAPDDPDYRASLYSSQNLERRQLFANTAAQIKEMLVALEEKNHVISTANDALQKQLARMDNAWPHLEGEFCDEAKWGNVNHWAYPENRTKEGRRKDHASATTLAAAEEAAARSDARKQAVQAKKDKRQQQQQQQQEADFEEGKKSKARRAPDSSASNALTTTSVGLGISSSSATNGTSTTKRRKAEKTPTSNGAITTEKTTATTSNASKQTKPPASLATNGLDGTRKRKATSSATAQPKKSRNGVGASASAISSPVLGALPDPKTTSARNSPQPTSNPRPAAPRGRQNSTTLIPTDNSKIARPTASQKTNGTGPLTPEPGTTPANSLVARPEIKKEGDVHEPRASMANGSPRKRDTSLSHVDETAGRSNTTTPVLPSTMPTSTTKSGRVSKPSTPALATFQETSVRLRASRSSDSNSDKNTKRKKGSTPLQAQTVVEEEEKAATATASDAAVQEDEDIEDANEPTYCFCNGVSYGAMVACDADDCAREWFHLECVGLKVAPKTNAKWYCNDCKERMKPGSKKTSR</sequence>
<feature type="compositionally biased region" description="Low complexity" evidence="12">
    <location>
        <begin position="473"/>
        <end position="485"/>
    </location>
</feature>
<feature type="compositionally biased region" description="Basic and acidic residues" evidence="12">
    <location>
        <begin position="493"/>
        <end position="505"/>
    </location>
</feature>
<feature type="compositionally biased region" description="Polar residues" evidence="12">
    <location>
        <begin position="528"/>
        <end position="555"/>
    </location>
</feature>
<dbReference type="Gene3D" id="6.10.140.1740">
    <property type="match status" value="1"/>
</dbReference>
<comment type="subunit">
    <text evidence="11">Component of an histone acetyltransferase complex. Interacts with H3K4me3 and to a lesser extent with H3K4me2.</text>
</comment>
<feature type="region of interest" description="Disordered" evidence="12">
    <location>
        <begin position="272"/>
        <end position="620"/>
    </location>
</feature>
<dbReference type="PROSITE" id="PS50016">
    <property type="entry name" value="ZF_PHD_2"/>
    <property type="match status" value="1"/>
</dbReference>
<feature type="binding site" evidence="9">
    <location>
        <position position="653"/>
    </location>
    <ligand>
        <name>Zn(2+)</name>
        <dbReference type="ChEBI" id="CHEBI:29105"/>
        <label>1</label>
    </ligand>
</feature>
<feature type="binding site" evidence="9">
    <location>
        <position position="642"/>
    </location>
    <ligand>
        <name>Zn(2+)</name>
        <dbReference type="ChEBI" id="CHEBI:29105"/>
        <label>2</label>
    </ligand>
</feature>
<evidence type="ECO:0000256" key="12">
    <source>
        <dbReference type="SAM" id="MobiDB-lite"/>
    </source>
</evidence>
<dbReference type="InterPro" id="IPR024610">
    <property type="entry name" value="ING_N_histone-binding"/>
</dbReference>
<reference evidence="14 15" key="1">
    <citation type="journal article" date="2013" name="Fungal Biol.">
        <title>Analysis of microsatellite markers in the genome of the plant pathogen Ceratocystis fimbriata.</title>
        <authorList>
            <person name="Simpson M.C."/>
            <person name="Wilken P.M."/>
            <person name="Coetzee M.P."/>
            <person name="Wingfield M.J."/>
            <person name="Wingfield B.D."/>
        </authorList>
    </citation>
    <scope>NUCLEOTIDE SEQUENCE [LARGE SCALE GENOMIC DNA]</scope>
    <source>
        <strain evidence="14 15">CBS 114723</strain>
    </source>
</reference>
<feature type="site" description="Histone H3K4me3 binding" evidence="8">
    <location>
        <position position="651"/>
    </location>
</feature>
<dbReference type="Proteomes" id="UP000222788">
    <property type="component" value="Unassembled WGS sequence"/>
</dbReference>
<comment type="function">
    <text evidence="11">Component of an histone acetyltransferase complex.</text>
</comment>
<feature type="binding site" evidence="9">
    <location>
        <position position="631"/>
    </location>
    <ligand>
        <name>Zn(2+)</name>
        <dbReference type="ChEBI" id="CHEBI:29105"/>
        <label>1</label>
    </ligand>
</feature>
<keyword evidence="15" id="KW-1185">Reference proteome</keyword>
<reference evidence="14 15" key="2">
    <citation type="journal article" date="2013" name="IMA Fungus">
        <title>IMA Genome-F 1: Ceratocystis fimbriata: Draft nuclear genome sequence for the plant pathogen, Ceratocystis fimbriata.</title>
        <authorList>
            <person name="Wilken P.M."/>
            <person name="Steenkamp E.T."/>
            <person name="Wingfield M.J."/>
            <person name="de Beer Z.W."/>
            <person name="Wingfield B.D."/>
        </authorList>
    </citation>
    <scope>NUCLEOTIDE SEQUENCE [LARGE SCALE GENOMIC DNA]</scope>
    <source>
        <strain evidence="14 15">CBS 114723</strain>
    </source>
</reference>
<evidence type="ECO:0000259" key="13">
    <source>
        <dbReference type="PROSITE" id="PS50016"/>
    </source>
</evidence>
<feature type="binding site" evidence="9">
    <location>
        <position position="629"/>
    </location>
    <ligand>
        <name>Zn(2+)</name>
        <dbReference type="ChEBI" id="CHEBI:29105"/>
        <label>1</label>
    </ligand>
</feature>
<feature type="binding site" evidence="9">
    <location>
        <position position="671"/>
    </location>
    <ligand>
        <name>Zn(2+)</name>
        <dbReference type="ChEBI" id="CHEBI:29105"/>
        <label>2</label>
    </ligand>
</feature>
<evidence type="ECO:0000256" key="11">
    <source>
        <dbReference type="RuleBase" id="RU361213"/>
    </source>
</evidence>
<feature type="region of interest" description="Disordered" evidence="12">
    <location>
        <begin position="1"/>
        <end position="71"/>
    </location>
</feature>
<keyword evidence="7 11" id="KW-0539">Nucleus</keyword>
<feature type="domain" description="PHD-type" evidence="13">
    <location>
        <begin position="626"/>
        <end position="677"/>
    </location>
</feature>
<feature type="compositionally biased region" description="Low complexity" evidence="12">
    <location>
        <begin position="356"/>
        <end position="374"/>
    </location>
</feature>
<feature type="binding site" evidence="9">
    <location>
        <position position="674"/>
    </location>
    <ligand>
        <name>Zn(2+)</name>
        <dbReference type="ChEBI" id="CHEBI:29105"/>
        <label>2</label>
    </ligand>
</feature>
<dbReference type="InterPro" id="IPR028651">
    <property type="entry name" value="ING_fam"/>
</dbReference>
<evidence type="ECO:0000256" key="2">
    <source>
        <dbReference type="ARBA" id="ARBA00010210"/>
    </source>
</evidence>
<comment type="domain">
    <text evidence="11">The PHD-type zinc finger mediates the binding to H3K4me3.</text>
</comment>
<keyword evidence="6 11" id="KW-0156">Chromatin regulator</keyword>
<feature type="compositionally biased region" description="Basic and acidic residues" evidence="12">
    <location>
        <begin position="514"/>
        <end position="527"/>
    </location>
</feature>
<dbReference type="InterPro" id="IPR011011">
    <property type="entry name" value="Znf_FYVE_PHD"/>
</dbReference>
<dbReference type="PANTHER" id="PTHR10333">
    <property type="entry name" value="INHIBITOR OF GROWTH PROTEIN"/>
    <property type="match status" value="1"/>
</dbReference>
<feature type="site" description="Histone H3K4me3 binding" evidence="8">
    <location>
        <position position="628"/>
    </location>
</feature>
<dbReference type="GO" id="GO:0006355">
    <property type="term" value="P:regulation of DNA-templated transcription"/>
    <property type="evidence" value="ECO:0007669"/>
    <property type="project" value="TreeGrafter"/>
</dbReference>
<evidence type="ECO:0000256" key="4">
    <source>
        <dbReference type="ARBA" id="ARBA00022771"/>
    </source>
</evidence>
<dbReference type="InterPro" id="IPR019787">
    <property type="entry name" value="Znf_PHD-finger"/>
</dbReference>
<evidence type="ECO:0000256" key="10">
    <source>
        <dbReference type="PROSITE-ProRule" id="PRU00146"/>
    </source>
</evidence>
<evidence type="ECO:0000256" key="7">
    <source>
        <dbReference type="ARBA" id="ARBA00023242"/>
    </source>
</evidence>
<evidence type="ECO:0000256" key="1">
    <source>
        <dbReference type="ARBA" id="ARBA00004123"/>
    </source>
</evidence>
<gene>
    <name evidence="14" type="primary">PHO23</name>
    <name evidence="14" type="ORF">CFIMG_002582RA</name>
</gene>
<dbReference type="GO" id="GO:0006325">
    <property type="term" value="P:chromatin organization"/>
    <property type="evidence" value="ECO:0007669"/>
    <property type="project" value="UniProtKB-KW"/>
</dbReference>
<keyword evidence="5 9" id="KW-0862">Zinc</keyword>
<keyword evidence="4 10" id="KW-0863">Zinc-finger</keyword>
<feature type="compositionally biased region" description="Polar residues" evidence="12">
    <location>
        <begin position="426"/>
        <end position="436"/>
    </location>
</feature>
<dbReference type="InterPro" id="IPR013083">
    <property type="entry name" value="Znf_RING/FYVE/PHD"/>
</dbReference>
<comment type="similarity">
    <text evidence="2 11">Belongs to the ING family.</text>
</comment>
<dbReference type="AlphaFoldDB" id="A0A2C5X3N1"/>
<evidence type="ECO:0000256" key="8">
    <source>
        <dbReference type="PIRSR" id="PIRSR628651-50"/>
    </source>
</evidence>
<dbReference type="Pfam" id="PF12998">
    <property type="entry name" value="ING"/>
    <property type="match status" value="1"/>
</dbReference>
<keyword evidence="3 9" id="KW-0479">Metal-binding</keyword>
<dbReference type="EMBL" id="APWK03000027">
    <property type="protein sequence ID" value="PHH54418.1"/>
    <property type="molecule type" value="Genomic_DNA"/>
</dbReference>
<comment type="caution">
    <text evidence="14">The sequence shown here is derived from an EMBL/GenBank/DDBJ whole genome shotgun (WGS) entry which is preliminary data.</text>
</comment>
<feature type="compositionally biased region" description="Polar residues" evidence="12">
    <location>
        <begin position="562"/>
        <end position="577"/>
    </location>
</feature>
<feature type="site" description="Histone H3K4me3 binding" evidence="8">
    <location>
        <position position="639"/>
    </location>
</feature>
<feature type="compositionally biased region" description="Low complexity" evidence="12">
    <location>
        <begin position="1"/>
        <end position="36"/>
    </location>
</feature>
<comment type="subcellular location">
    <subcellularLocation>
        <location evidence="1 11">Nucleus</location>
    </subcellularLocation>
</comment>
<feature type="compositionally biased region" description="Low complexity" evidence="12">
    <location>
        <begin position="331"/>
        <end position="341"/>
    </location>
</feature>
<evidence type="ECO:0000313" key="14">
    <source>
        <dbReference type="EMBL" id="PHH54418.1"/>
    </source>
</evidence>
<dbReference type="PROSITE" id="PS01359">
    <property type="entry name" value="ZF_PHD_1"/>
    <property type="match status" value="1"/>
</dbReference>
<name>A0A2C5X3N1_9PEZI</name>
<feature type="site" description="Histone H3K4me3 binding" evidence="8">
    <location>
        <position position="643"/>
    </location>
</feature>
<accession>A0A2C5X3N1</accession>
<dbReference type="InterPro" id="IPR019786">
    <property type="entry name" value="Zinc_finger_PHD-type_CS"/>
</dbReference>
<dbReference type="SMART" id="SM00249">
    <property type="entry name" value="PHD"/>
    <property type="match status" value="1"/>
</dbReference>
<evidence type="ECO:0000256" key="9">
    <source>
        <dbReference type="PIRSR" id="PIRSR628651-51"/>
    </source>
</evidence>
<dbReference type="PANTHER" id="PTHR10333:SF42">
    <property type="entry name" value="INHIBITOR OF GROWTH PROTEIN 5"/>
    <property type="match status" value="1"/>
</dbReference>
<feature type="compositionally biased region" description="Polar residues" evidence="12">
    <location>
        <begin position="315"/>
        <end position="326"/>
    </location>
</feature>
<organism evidence="14 15">
    <name type="scientific">Ceratocystis fimbriata CBS 114723</name>
    <dbReference type="NCBI Taxonomy" id="1035309"/>
    <lineage>
        <taxon>Eukaryota</taxon>
        <taxon>Fungi</taxon>
        <taxon>Dikarya</taxon>
        <taxon>Ascomycota</taxon>
        <taxon>Pezizomycotina</taxon>
        <taxon>Sordariomycetes</taxon>
        <taxon>Hypocreomycetidae</taxon>
        <taxon>Microascales</taxon>
        <taxon>Ceratocystidaceae</taxon>
        <taxon>Ceratocystis</taxon>
    </lineage>
</organism>
<dbReference type="GO" id="GO:0070210">
    <property type="term" value="C:Rpd3L-Expanded complex"/>
    <property type="evidence" value="ECO:0007669"/>
    <property type="project" value="TreeGrafter"/>
</dbReference>
<feature type="binding site" evidence="9">
    <location>
        <position position="656"/>
    </location>
    <ligand>
        <name>Zn(2+)</name>
        <dbReference type="ChEBI" id="CHEBI:29105"/>
        <label>1</label>
    </ligand>
</feature>
<feature type="compositionally biased region" description="Polar residues" evidence="12">
    <location>
        <begin position="448"/>
        <end position="472"/>
    </location>
</feature>
<proteinExistence type="inferred from homology"/>
<evidence type="ECO:0000256" key="6">
    <source>
        <dbReference type="ARBA" id="ARBA00022853"/>
    </source>
</evidence>
<dbReference type="SMART" id="SM01408">
    <property type="entry name" value="ING"/>
    <property type="match status" value="1"/>
</dbReference>
<dbReference type="CDD" id="cd15505">
    <property type="entry name" value="PHD_ING"/>
    <property type="match status" value="1"/>
</dbReference>
<protein>
    <recommendedName>
        <fullName evidence="11">Chromatin modification-related protein</fullName>
    </recommendedName>
</protein>
<dbReference type="Gene3D" id="3.30.40.10">
    <property type="entry name" value="Zinc/RING finger domain, C3HC4 (zinc finger)"/>
    <property type="match status" value="1"/>
</dbReference>
<feature type="binding site" evidence="9">
    <location>
        <position position="647"/>
    </location>
    <ligand>
        <name>Zn(2+)</name>
        <dbReference type="ChEBI" id="CHEBI:29105"/>
        <label>2</label>
    </ligand>
</feature>
<evidence type="ECO:0000313" key="15">
    <source>
        <dbReference type="Proteomes" id="UP000222788"/>
    </source>
</evidence>
<dbReference type="InterPro" id="IPR001965">
    <property type="entry name" value="Znf_PHD"/>
</dbReference>
<evidence type="ECO:0000256" key="5">
    <source>
        <dbReference type="ARBA" id="ARBA00022833"/>
    </source>
</evidence>
<dbReference type="STRING" id="1035309.A0A2C5X3N1"/>
<dbReference type="OrthoDB" id="4173905at2759"/>
<dbReference type="GO" id="GO:0033698">
    <property type="term" value="C:Rpd3L complex"/>
    <property type="evidence" value="ECO:0007669"/>
    <property type="project" value="TreeGrafter"/>
</dbReference>
<dbReference type="SUPFAM" id="SSF57903">
    <property type="entry name" value="FYVE/PHD zinc finger"/>
    <property type="match status" value="1"/>
</dbReference>
<evidence type="ECO:0000256" key="3">
    <source>
        <dbReference type="ARBA" id="ARBA00022723"/>
    </source>
</evidence>